<evidence type="ECO:0000259" key="8">
    <source>
        <dbReference type="Pfam" id="PF01545"/>
    </source>
</evidence>
<evidence type="ECO:0000256" key="5">
    <source>
        <dbReference type="ARBA" id="ARBA00022989"/>
    </source>
</evidence>
<feature type="transmembrane region" description="Helical" evidence="7">
    <location>
        <begin position="118"/>
        <end position="137"/>
    </location>
</feature>
<dbReference type="Gene3D" id="1.20.1510.10">
    <property type="entry name" value="Cation efflux protein transmembrane domain"/>
    <property type="match status" value="1"/>
</dbReference>
<feature type="transmembrane region" description="Helical" evidence="7">
    <location>
        <begin position="15"/>
        <end position="35"/>
    </location>
</feature>
<dbReference type="NCBIfam" id="TIGR01297">
    <property type="entry name" value="CDF"/>
    <property type="match status" value="1"/>
</dbReference>
<comment type="caution">
    <text evidence="10">The sequence shown here is derived from an EMBL/GenBank/DDBJ whole genome shotgun (WGS) entry which is preliminary data.</text>
</comment>
<sequence length="289" mass="31896">MDKERYEQLRLGERGAIISIAAYICLSLIKLMIGFSAQSEALKADGFNNLTDIIASIAVWIGLRMSQKPPDEDHPYGHWKAENIASLVASFIMMAVGLSVLHKAVVSIFSDEKVVPDMLAGWTGLLCAGVMYLVYRYNKGLSERVKSQSVLAAAKDNLSDAWVSIGAAVGIIGSQFQLPWLDPLAAVIVGILICKTAYEIFYDSSHQLTDGFDEQLIEEYKESILKTTGVTGIKDIRARNYGNNTVVDIIIVVNENLSIRTAHDISSKVEEKLINEYDVYNVHVHVEPS</sequence>
<dbReference type="EMBL" id="JBHLUU010000099">
    <property type="protein sequence ID" value="MFC0476315.1"/>
    <property type="molecule type" value="Genomic_DNA"/>
</dbReference>
<keyword evidence="4 7" id="KW-0812">Transmembrane</keyword>
<keyword evidence="11" id="KW-1185">Reference proteome</keyword>
<evidence type="ECO:0000256" key="1">
    <source>
        <dbReference type="ARBA" id="ARBA00004141"/>
    </source>
</evidence>
<evidence type="ECO:0000256" key="4">
    <source>
        <dbReference type="ARBA" id="ARBA00022692"/>
    </source>
</evidence>
<accession>A0ABV6KTH8</accession>
<evidence type="ECO:0000313" key="11">
    <source>
        <dbReference type="Proteomes" id="UP001589738"/>
    </source>
</evidence>
<comment type="subcellular location">
    <subcellularLocation>
        <location evidence="1">Membrane</location>
        <topology evidence="1">Multi-pass membrane protein</topology>
    </subcellularLocation>
</comment>
<evidence type="ECO:0000256" key="3">
    <source>
        <dbReference type="ARBA" id="ARBA00022448"/>
    </source>
</evidence>
<dbReference type="InterPro" id="IPR050291">
    <property type="entry name" value="CDF_Transporter"/>
</dbReference>
<dbReference type="PANTHER" id="PTHR43840">
    <property type="entry name" value="MITOCHONDRIAL METAL TRANSPORTER 1-RELATED"/>
    <property type="match status" value="1"/>
</dbReference>
<dbReference type="InterPro" id="IPR036837">
    <property type="entry name" value="Cation_efflux_CTD_sf"/>
</dbReference>
<protein>
    <submittedName>
        <fullName evidence="10">Cation diffusion facilitator family transporter</fullName>
    </submittedName>
</protein>
<feature type="transmembrane region" description="Helical" evidence="7">
    <location>
        <begin position="84"/>
        <end position="106"/>
    </location>
</feature>
<gene>
    <name evidence="10" type="ORF">ACFFHF_13850</name>
</gene>
<dbReference type="Pfam" id="PF16916">
    <property type="entry name" value="ZT_dimer"/>
    <property type="match status" value="1"/>
</dbReference>
<dbReference type="PANTHER" id="PTHR43840:SF50">
    <property type="entry name" value="MANGANESE EFFLUX SYSTEM PROTEIN MNES"/>
    <property type="match status" value="1"/>
</dbReference>
<keyword evidence="3" id="KW-0813">Transport</keyword>
<keyword evidence="6 7" id="KW-0472">Membrane</keyword>
<dbReference type="InterPro" id="IPR027470">
    <property type="entry name" value="Cation_efflux_CTD"/>
</dbReference>
<organism evidence="10 11">
    <name type="scientific">Robertmurraya beringensis</name>
    <dbReference type="NCBI Taxonomy" id="641660"/>
    <lineage>
        <taxon>Bacteria</taxon>
        <taxon>Bacillati</taxon>
        <taxon>Bacillota</taxon>
        <taxon>Bacilli</taxon>
        <taxon>Bacillales</taxon>
        <taxon>Bacillaceae</taxon>
        <taxon>Robertmurraya</taxon>
    </lineage>
</organism>
<dbReference type="SUPFAM" id="SSF161111">
    <property type="entry name" value="Cation efflux protein transmembrane domain-like"/>
    <property type="match status" value="1"/>
</dbReference>
<evidence type="ECO:0000313" key="10">
    <source>
        <dbReference type="EMBL" id="MFC0476315.1"/>
    </source>
</evidence>
<feature type="domain" description="Cation efflux protein cytoplasmic" evidence="9">
    <location>
        <begin position="213"/>
        <end position="288"/>
    </location>
</feature>
<dbReference type="InterPro" id="IPR027469">
    <property type="entry name" value="Cation_efflux_TMD_sf"/>
</dbReference>
<evidence type="ECO:0000259" key="9">
    <source>
        <dbReference type="Pfam" id="PF16916"/>
    </source>
</evidence>
<dbReference type="Proteomes" id="UP001589738">
    <property type="component" value="Unassembled WGS sequence"/>
</dbReference>
<evidence type="ECO:0000256" key="6">
    <source>
        <dbReference type="ARBA" id="ARBA00023136"/>
    </source>
</evidence>
<dbReference type="RefSeq" id="WP_377058423.1">
    <property type="nucleotide sequence ID" value="NZ_JBHLUU010000099.1"/>
</dbReference>
<dbReference type="InterPro" id="IPR058533">
    <property type="entry name" value="Cation_efflux_TM"/>
</dbReference>
<name>A0ABV6KTH8_9BACI</name>
<dbReference type="Gene3D" id="3.30.70.1350">
    <property type="entry name" value="Cation efflux protein, cytoplasmic domain"/>
    <property type="match status" value="1"/>
</dbReference>
<keyword evidence="5 7" id="KW-1133">Transmembrane helix</keyword>
<dbReference type="SUPFAM" id="SSF160240">
    <property type="entry name" value="Cation efflux protein cytoplasmic domain-like"/>
    <property type="match status" value="1"/>
</dbReference>
<proteinExistence type="inferred from homology"/>
<dbReference type="Pfam" id="PF01545">
    <property type="entry name" value="Cation_efflux"/>
    <property type="match status" value="1"/>
</dbReference>
<reference evidence="10 11" key="1">
    <citation type="submission" date="2024-09" db="EMBL/GenBank/DDBJ databases">
        <authorList>
            <person name="Sun Q."/>
            <person name="Mori K."/>
        </authorList>
    </citation>
    <scope>NUCLEOTIDE SEQUENCE [LARGE SCALE GENOMIC DNA]</scope>
    <source>
        <strain evidence="10 11">CGMCC 1.9126</strain>
    </source>
</reference>
<evidence type="ECO:0000256" key="2">
    <source>
        <dbReference type="ARBA" id="ARBA00008114"/>
    </source>
</evidence>
<comment type="similarity">
    <text evidence="2">Belongs to the cation diffusion facilitator (CDF) transporter (TC 2.A.4) family.</text>
</comment>
<evidence type="ECO:0000256" key="7">
    <source>
        <dbReference type="SAM" id="Phobius"/>
    </source>
</evidence>
<dbReference type="InterPro" id="IPR002524">
    <property type="entry name" value="Cation_efflux"/>
</dbReference>
<feature type="domain" description="Cation efflux protein transmembrane" evidence="8">
    <location>
        <begin position="17"/>
        <end position="208"/>
    </location>
</feature>